<name>A0A9R1XIW0_LACSA</name>
<reference evidence="2 3" key="1">
    <citation type="journal article" date="2017" name="Nat. Commun.">
        <title>Genome assembly with in vitro proximity ligation data and whole-genome triplication in lettuce.</title>
        <authorList>
            <person name="Reyes-Chin-Wo S."/>
            <person name="Wang Z."/>
            <person name="Yang X."/>
            <person name="Kozik A."/>
            <person name="Arikit S."/>
            <person name="Song C."/>
            <person name="Xia L."/>
            <person name="Froenicke L."/>
            <person name="Lavelle D.O."/>
            <person name="Truco M.J."/>
            <person name="Xia R."/>
            <person name="Zhu S."/>
            <person name="Xu C."/>
            <person name="Xu H."/>
            <person name="Xu X."/>
            <person name="Cox K."/>
            <person name="Korf I."/>
            <person name="Meyers B.C."/>
            <person name="Michelmore R.W."/>
        </authorList>
    </citation>
    <scope>NUCLEOTIDE SEQUENCE [LARGE SCALE GENOMIC DNA]</scope>
    <source>
        <strain evidence="3">cv. Salinas</strain>
        <tissue evidence="2">Seedlings</tissue>
    </source>
</reference>
<dbReference type="EMBL" id="NBSK02000003">
    <property type="protein sequence ID" value="KAJ0216340.1"/>
    <property type="molecule type" value="Genomic_DNA"/>
</dbReference>
<proteinExistence type="predicted"/>
<dbReference type="AlphaFoldDB" id="A0A9R1XIW0"/>
<evidence type="ECO:0000313" key="3">
    <source>
        <dbReference type="Proteomes" id="UP000235145"/>
    </source>
</evidence>
<dbReference type="Proteomes" id="UP000235145">
    <property type="component" value="Unassembled WGS sequence"/>
</dbReference>
<feature type="region of interest" description="Disordered" evidence="1">
    <location>
        <begin position="1"/>
        <end position="27"/>
    </location>
</feature>
<sequence length="122" mass="12954">MKEPFLNLTNTPPLPFNPPTLSMKTSPLTKSIRISSIPPLPTMSSAETSQPQTSIPLSTPIFIDSTIPTTSSIITPPEVPIIKYVSHEIRTSGILGNTSGVALNANIVVSSEPYSSSIPPLN</sequence>
<protein>
    <submittedName>
        <fullName evidence="2">Uncharacterized protein</fullName>
    </submittedName>
</protein>
<organism evidence="2 3">
    <name type="scientific">Lactuca sativa</name>
    <name type="common">Garden lettuce</name>
    <dbReference type="NCBI Taxonomy" id="4236"/>
    <lineage>
        <taxon>Eukaryota</taxon>
        <taxon>Viridiplantae</taxon>
        <taxon>Streptophyta</taxon>
        <taxon>Embryophyta</taxon>
        <taxon>Tracheophyta</taxon>
        <taxon>Spermatophyta</taxon>
        <taxon>Magnoliopsida</taxon>
        <taxon>eudicotyledons</taxon>
        <taxon>Gunneridae</taxon>
        <taxon>Pentapetalae</taxon>
        <taxon>asterids</taxon>
        <taxon>campanulids</taxon>
        <taxon>Asterales</taxon>
        <taxon>Asteraceae</taxon>
        <taxon>Cichorioideae</taxon>
        <taxon>Cichorieae</taxon>
        <taxon>Lactucinae</taxon>
        <taxon>Lactuca</taxon>
    </lineage>
</organism>
<comment type="caution">
    <text evidence="2">The sequence shown here is derived from an EMBL/GenBank/DDBJ whole genome shotgun (WGS) entry which is preliminary data.</text>
</comment>
<keyword evidence="3" id="KW-1185">Reference proteome</keyword>
<gene>
    <name evidence="2" type="ORF">LSAT_V11C300141370</name>
</gene>
<feature type="compositionally biased region" description="Low complexity" evidence="1">
    <location>
        <begin position="1"/>
        <end position="11"/>
    </location>
</feature>
<evidence type="ECO:0000256" key="1">
    <source>
        <dbReference type="SAM" id="MobiDB-lite"/>
    </source>
</evidence>
<accession>A0A9R1XIW0</accession>
<evidence type="ECO:0000313" key="2">
    <source>
        <dbReference type="EMBL" id="KAJ0216340.1"/>
    </source>
</evidence>